<dbReference type="GO" id="GO:0006457">
    <property type="term" value="P:protein folding"/>
    <property type="evidence" value="ECO:0007669"/>
    <property type="project" value="TreeGrafter"/>
</dbReference>
<dbReference type="EMBL" id="OC989010">
    <property type="protein sequence ID" value="CAG4645665.1"/>
    <property type="molecule type" value="Genomic_DNA"/>
</dbReference>
<dbReference type="SUPFAM" id="SSF103111">
    <property type="entry name" value="Activator of Hsp90 ATPase, Aha1"/>
    <property type="match status" value="1"/>
</dbReference>
<sequence>MAKWGEGDPRWIVEERPDATNVNNWHWTERDATSWSKDKLTNSLKAFSVTQDGKCFTINEVEKIEGEASVNNRKAKLIAFYEWVIDLKWSMKVGENVVKGTINIPNLSDENNAEEVDVSIIISEGDRDQLDNNLRKQVEKGLKSEMAAYVRSLKEEFTQGMILPKKDDGMNGADMQTAARVKHQPSDSLSMDKCNIKEDVKKVSTKDLKLNESFKCTVTELYSAFTIPEMVFAFTRGEATFKPTGPIAKGTQFALFGSNVEGTYETVEPNKKIIQKWRFKNWPANVYSTATFEFDEKEDHTDLTLTQKGIPANEFEKTLEGWKHYYFDSIKKTFGFGSFLL</sequence>
<dbReference type="Gene3D" id="3.15.10.20">
    <property type="entry name" value="Activator of Hsp90 ATPase Aha1, N-terminal domain"/>
    <property type="match status" value="1"/>
</dbReference>
<dbReference type="GO" id="GO:0051087">
    <property type="term" value="F:protein-folding chaperone binding"/>
    <property type="evidence" value="ECO:0007669"/>
    <property type="project" value="InterPro"/>
</dbReference>
<dbReference type="PANTHER" id="PTHR13009:SF22">
    <property type="entry name" value="LD43819P"/>
    <property type="match status" value="1"/>
</dbReference>
<feature type="domain" description="Activator of Hsp90 ATPase AHSA1-like N-terminal" evidence="2">
    <location>
        <begin position="29"/>
        <end position="159"/>
    </location>
</feature>
<gene>
    <name evidence="3" type="primary">EOG090X09QT</name>
</gene>
<comment type="similarity">
    <text evidence="1">Belongs to the AHA1 family.</text>
</comment>
<protein>
    <submittedName>
        <fullName evidence="3">EOG090X09QT</fullName>
    </submittedName>
</protein>
<proteinExistence type="inferred from homology"/>
<reference evidence="3" key="1">
    <citation type="submission" date="2021-04" db="EMBL/GenBank/DDBJ databases">
        <authorList>
            <person name="Cornetti L."/>
        </authorList>
    </citation>
    <scope>NUCLEOTIDE SEQUENCE</scope>
</reference>
<evidence type="ECO:0000313" key="3">
    <source>
        <dbReference type="EMBL" id="CAG4645665.1"/>
    </source>
</evidence>
<dbReference type="SUPFAM" id="SSF55961">
    <property type="entry name" value="Bet v1-like"/>
    <property type="match status" value="1"/>
</dbReference>
<dbReference type="GO" id="GO:0005829">
    <property type="term" value="C:cytosol"/>
    <property type="evidence" value="ECO:0007669"/>
    <property type="project" value="TreeGrafter"/>
</dbReference>
<dbReference type="SMART" id="SM01000">
    <property type="entry name" value="Aha1_N"/>
    <property type="match status" value="1"/>
</dbReference>
<dbReference type="PANTHER" id="PTHR13009">
    <property type="entry name" value="HEAT SHOCK PROTEIN 90 HSP90 CO-CHAPERONE AHA-1"/>
    <property type="match status" value="1"/>
</dbReference>
<evidence type="ECO:0000259" key="2">
    <source>
        <dbReference type="SMART" id="SM01000"/>
    </source>
</evidence>
<organism evidence="3">
    <name type="scientific">Lynceus sp. MCZ IZ 141354</name>
    <dbReference type="NCBI Taxonomy" id="1930659"/>
    <lineage>
        <taxon>Eukaryota</taxon>
        <taxon>Metazoa</taxon>
        <taxon>Ecdysozoa</taxon>
        <taxon>Arthropoda</taxon>
        <taxon>Crustacea</taxon>
        <taxon>Branchiopoda</taxon>
        <taxon>Diplostraca</taxon>
        <taxon>Laevicaudata</taxon>
        <taxon>Lynceidae</taxon>
        <taxon>Lynceus</taxon>
    </lineage>
</organism>
<dbReference type="InterPro" id="IPR013538">
    <property type="entry name" value="ASHA1/2-like_C"/>
</dbReference>
<name>A0A9N6ZG30_9CRUS</name>
<accession>A0A9N6ZG30</accession>
<dbReference type="AlphaFoldDB" id="A0A9N6ZG30"/>
<dbReference type="CDD" id="cd08892">
    <property type="entry name" value="SRPBCC_Aha1"/>
    <property type="match status" value="1"/>
</dbReference>
<dbReference type="InterPro" id="IPR036338">
    <property type="entry name" value="Aha1"/>
</dbReference>
<evidence type="ECO:0000256" key="1">
    <source>
        <dbReference type="ARBA" id="ARBA00006817"/>
    </source>
</evidence>
<dbReference type="GO" id="GO:0001671">
    <property type="term" value="F:ATPase activator activity"/>
    <property type="evidence" value="ECO:0007669"/>
    <property type="project" value="InterPro"/>
</dbReference>
<dbReference type="Pfam" id="PF09229">
    <property type="entry name" value="Aha1_N"/>
    <property type="match status" value="1"/>
</dbReference>
<dbReference type="Gene3D" id="3.30.530.20">
    <property type="match status" value="1"/>
</dbReference>
<dbReference type="InterPro" id="IPR015310">
    <property type="entry name" value="AHSA1-like_N"/>
</dbReference>
<dbReference type="Pfam" id="PF08327">
    <property type="entry name" value="AHSA1"/>
    <property type="match status" value="1"/>
</dbReference>
<dbReference type="InterPro" id="IPR023393">
    <property type="entry name" value="START-like_dom_sf"/>
</dbReference>